<feature type="domain" description="HPP transmembrane region" evidence="2">
    <location>
        <begin position="9"/>
        <end position="152"/>
    </location>
</feature>
<keyword evidence="4" id="KW-1185">Reference proteome</keyword>
<keyword evidence="1" id="KW-0472">Membrane</keyword>
<reference evidence="3 4" key="1">
    <citation type="submission" date="2018-11" db="EMBL/GenBank/DDBJ databases">
        <title>Genome sequences of Natronomonas sp. CBA1133.</title>
        <authorList>
            <person name="Roh S.W."/>
            <person name="Cha I.-T."/>
        </authorList>
    </citation>
    <scope>NUCLEOTIDE SEQUENCE [LARGE SCALE GENOMIC DNA]</scope>
    <source>
        <strain evidence="3 4">CBA1133</strain>
    </source>
</reference>
<evidence type="ECO:0000313" key="4">
    <source>
        <dbReference type="Proteomes" id="UP000270581"/>
    </source>
</evidence>
<sequence>MARRPTARVGAGRVAALFVPLAVVAWLSGLPFVFPSLGPSAYVLAVSPDADTSRPARVFGGHLIGLAAGLAAYHLLAPGLVLTTQPAAGSLASGRLAASAFLAVVGTTAGMVASEYRHAPACATTLIVALGLLTTAREAVVVVLAVGALLATDAGLRRIARRRRR</sequence>
<dbReference type="AlphaFoldDB" id="A0AAJ4R7E7"/>
<comment type="caution">
    <text evidence="3">The sequence shown here is derived from an EMBL/GenBank/DDBJ whole genome shotgun (WGS) entry which is preliminary data.</text>
</comment>
<evidence type="ECO:0000259" key="2">
    <source>
        <dbReference type="Pfam" id="PF04982"/>
    </source>
</evidence>
<dbReference type="RefSeq" id="WP_123123736.1">
    <property type="nucleotide sequence ID" value="NZ_RJJC01000001.1"/>
</dbReference>
<protein>
    <submittedName>
        <fullName evidence="3">HPP family protein</fullName>
    </submittedName>
</protein>
<accession>A0AAJ4R7E7</accession>
<gene>
    <name evidence="3" type="ORF">Nmn1133_02165</name>
</gene>
<feature type="transmembrane region" description="Helical" evidence="1">
    <location>
        <begin position="96"/>
        <end position="114"/>
    </location>
</feature>
<dbReference type="Proteomes" id="UP000270581">
    <property type="component" value="Unassembled WGS sequence"/>
</dbReference>
<feature type="transmembrane region" description="Helical" evidence="1">
    <location>
        <begin position="126"/>
        <end position="156"/>
    </location>
</feature>
<dbReference type="EMBL" id="RJJC01000001">
    <property type="protein sequence ID" value="RNJ25605.1"/>
    <property type="molecule type" value="Genomic_DNA"/>
</dbReference>
<dbReference type="InterPro" id="IPR058581">
    <property type="entry name" value="TM_HPP"/>
</dbReference>
<name>A0AAJ4R7E7_9EURY</name>
<dbReference type="Pfam" id="PF04982">
    <property type="entry name" value="TM_HPP"/>
    <property type="match status" value="1"/>
</dbReference>
<keyword evidence="1" id="KW-1133">Transmembrane helix</keyword>
<evidence type="ECO:0000313" key="3">
    <source>
        <dbReference type="EMBL" id="RNJ25605.1"/>
    </source>
</evidence>
<proteinExistence type="predicted"/>
<feature type="transmembrane region" description="Helical" evidence="1">
    <location>
        <begin position="61"/>
        <end position="84"/>
    </location>
</feature>
<keyword evidence="1" id="KW-0812">Transmembrane</keyword>
<organism evidence="3 4">
    <name type="scientific">Halosegnis longus</name>
    <dbReference type="NCBI Taxonomy" id="2216012"/>
    <lineage>
        <taxon>Archaea</taxon>
        <taxon>Methanobacteriati</taxon>
        <taxon>Methanobacteriota</taxon>
        <taxon>Stenosarchaea group</taxon>
        <taxon>Halobacteria</taxon>
        <taxon>Halobacteriales</taxon>
        <taxon>Natronomonadaceae</taxon>
        <taxon>Halosegnis</taxon>
    </lineage>
</organism>
<evidence type="ECO:0000256" key="1">
    <source>
        <dbReference type="SAM" id="Phobius"/>
    </source>
</evidence>